<evidence type="ECO:0000313" key="3">
    <source>
        <dbReference type="Proteomes" id="UP001497482"/>
    </source>
</evidence>
<dbReference type="EMBL" id="OZ035835">
    <property type="protein sequence ID" value="CAL1577372.1"/>
    <property type="molecule type" value="Genomic_DNA"/>
</dbReference>
<protein>
    <submittedName>
        <fullName evidence="2">Uncharacterized protein</fullName>
    </submittedName>
</protein>
<reference evidence="2 3" key="1">
    <citation type="submission" date="2024-04" db="EMBL/GenBank/DDBJ databases">
        <authorList>
            <person name="Waldvogel A.-M."/>
            <person name="Schoenle A."/>
        </authorList>
    </citation>
    <scope>NUCLEOTIDE SEQUENCE [LARGE SCALE GENOMIC DNA]</scope>
</reference>
<feature type="compositionally biased region" description="Basic and acidic residues" evidence="1">
    <location>
        <begin position="59"/>
        <end position="69"/>
    </location>
</feature>
<dbReference type="Proteomes" id="UP001497482">
    <property type="component" value="Chromosome 13"/>
</dbReference>
<evidence type="ECO:0000313" key="2">
    <source>
        <dbReference type="EMBL" id="CAL1577372.1"/>
    </source>
</evidence>
<accession>A0AAV2JMU9</accession>
<organism evidence="2 3">
    <name type="scientific">Knipowitschia caucasica</name>
    <name type="common">Caucasian dwarf goby</name>
    <name type="synonym">Pomatoschistus caucasicus</name>
    <dbReference type="NCBI Taxonomy" id="637954"/>
    <lineage>
        <taxon>Eukaryota</taxon>
        <taxon>Metazoa</taxon>
        <taxon>Chordata</taxon>
        <taxon>Craniata</taxon>
        <taxon>Vertebrata</taxon>
        <taxon>Euteleostomi</taxon>
        <taxon>Actinopterygii</taxon>
        <taxon>Neopterygii</taxon>
        <taxon>Teleostei</taxon>
        <taxon>Neoteleostei</taxon>
        <taxon>Acanthomorphata</taxon>
        <taxon>Gobiaria</taxon>
        <taxon>Gobiiformes</taxon>
        <taxon>Gobioidei</taxon>
        <taxon>Gobiidae</taxon>
        <taxon>Gobiinae</taxon>
        <taxon>Knipowitschia</taxon>
    </lineage>
</organism>
<keyword evidence="3" id="KW-1185">Reference proteome</keyword>
<name>A0AAV2JMU9_KNICA</name>
<proteinExistence type="predicted"/>
<dbReference type="AlphaFoldDB" id="A0AAV2JMU9"/>
<feature type="region of interest" description="Disordered" evidence="1">
    <location>
        <begin position="1"/>
        <end position="75"/>
    </location>
</feature>
<feature type="compositionally biased region" description="Gly residues" evidence="1">
    <location>
        <begin position="1"/>
        <end position="10"/>
    </location>
</feature>
<evidence type="ECO:0000256" key="1">
    <source>
        <dbReference type="SAM" id="MobiDB-lite"/>
    </source>
</evidence>
<sequence length="115" mass="12795">MLHGSGGQGPFSGWLPRPQPHSGAPHQPPQSCLLDPQEKRGSGRKQPATRAEPAAYTAKHTETEAREAEVFSPGHSPSAPLVFLELWTHLSEATHDDYRRILSAYVLEIIWRHEL</sequence>
<gene>
    <name evidence="2" type="ORF">KC01_LOCUS8731</name>
</gene>